<keyword evidence="4" id="KW-1015">Disulfide bond</keyword>
<feature type="domain" description="FAD/NAD(P)-binding" evidence="6">
    <location>
        <begin position="45"/>
        <end position="336"/>
    </location>
</feature>
<evidence type="ECO:0000256" key="5">
    <source>
        <dbReference type="ARBA" id="ARBA00023284"/>
    </source>
</evidence>
<dbReference type="PRINTS" id="PR00368">
    <property type="entry name" value="FADPNR"/>
</dbReference>
<evidence type="ECO:0000256" key="2">
    <source>
        <dbReference type="ARBA" id="ARBA00022827"/>
    </source>
</evidence>
<accession>Q8U108</accession>
<dbReference type="EMBL" id="AE009950">
    <property type="protein sequence ID" value="AAL81546.1"/>
    <property type="molecule type" value="Genomic_DNA"/>
</dbReference>
<dbReference type="PRINTS" id="PR00469">
    <property type="entry name" value="PNDRDTASEII"/>
</dbReference>
<dbReference type="Proteomes" id="UP000001013">
    <property type="component" value="Chromosome"/>
</dbReference>
<dbReference type="PATRIC" id="fig|186497.12.peg.1484"/>
<dbReference type="PROSITE" id="PS00573">
    <property type="entry name" value="PYRIDINE_REDOX_2"/>
    <property type="match status" value="1"/>
</dbReference>
<evidence type="ECO:0000256" key="1">
    <source>
        <dbReference type="ARBA" id="ARBA00022630"/>
    </source>
</evidence>
<dbReference type="PhylomeDB" id="Q8U108"/>
<sequence length="356" mass="39094">MFYGITHKCSKMLLSRHHQVRAGGEDMFSLGGLTKSSVDTSKVWDVIIIGAGPAGYTAAIYAARFGLDTLIITKDLGGNMALTDLIENYPGFPEGISGAELSKRMYEQVRKYGVDVIFDEVVRIDPAECAYYEGPCKFTIKTANGMEYKSRTVIIAVGAEPRKLNVPGEKEFTGRGVSYCATCDGPLFVGKEVIVVGGGNTALQEALYLHSIGVKVTLVHRRDKFRADKILQDRFREAGIPAILNTVVTEIRGKDKVESVVLKNVKTGETFEKKVDGVFIFIGYEPKTDFVKHLGITDEYGYIKVDMYMRTKVPGIFAAGDITNVFKQIAVAVGQGAIAANSAKEFLENWNKKDVE</sequence>
<dbReference type="InterPro" id="IPR008255">
    <property type="entry name" value="Pyr_nucl-diS_OxRdtase_2_AS"/>
</dbReference>
<dbReference type="STRING" id="186497.PF1422"/>
<dbReference type="PANTHER" id="PTHR48105">
    <property type="entry name" value="THIOREDOXIN REDUCTASE 1-RELATED-RELATED"/>
    <property type="match status" value="1"/>
</dbReference>
<dbReference type="HOGENOM" id="CLU_031864_5_3_2"/>
<evidence type="ECO:0000313" key="7">
    <source>
        <dbReference type="EMBL" id="AAL81546.1"/>
    </source>
</evidence>
<proteinExistence type="predicted"/>
<dbReference type="NCBIfam" id="TIGR01292">
    <property type="entry name" value="TRX_reduct"/>
    <property type="match status" value="1"/>
</dbReference>
<keyword evidence="3" id="KW-0560">Oxidoreductase</keyword>
<dbReference type="Gene3D" id="3.50.50.60">
    <property type="entry name" value="FAD/NAD(P)-binding domain"/>
    <property type="match status" value="2"/>
</dbReference>
<dbReference type="PaxDb" id="186497-PF1422"/>
<evidence type="ECO:0000313" key="8">
    <source>
        <dbReference type="Proteomes" id="UP000001013"/>
    </source>
</evidence>
<dbReference type="InterPro" id="IPR023753">
    <property type="entry name" value="FAD/NAD-binding_dom"/>
</dbReference>
<dbReference type="GO" id="GO:0004791">
    <property type="term" value="F:thioredoxin-disulfide reductase (NADPH) activity"/>
    <property type="evidence" value="ECO:0007669"/>
    <property type="project" value="InterPro"/>
</dbReference>
<dbReference type="AlphaFoldDB" id="Q8U108"/>
<dbReference type="GO" id="GO:0019430">
    <property type="term" value="P:removal of superoxide radicals"/>
    <property type="evidence" value="ECO:0007669"/>
    <property type="project" value="InterPro"/>
</dbReference>
<dbReference type="InterPro" id="IPR050097">
    <property type="entry name" value="Ferredoxin-NADP_redctase_2"/>
</dbReference>
<protein>
    <submittedName>
        <fullName evidence="7">Thioredoxin reductase</fullName>
    </submittedName>
</protein>
<evidence type="ECO:0000259" key="6">
    <source>
        <dbReference type="Pfam" id="PF07992"/>
    </source>
</evidence>
<gene>
    <name evidence="7" type="ordered locus">PF1422</name>
</gene>
<dbReference type="GO" id="GO:0005737">
    <property type="term" value="C:cytoplasm"/>
    <property type="evidence" value="ECO:0007669"/>
    <property type="project" value="InterPro"/>
</dbReference>
<dbReference type="KEGG" id="pfu:PF1422"/>
<dbReference type="InterPro" id="IPR005982">
    <property type="entry name" value="Thioredox_Rdtase"/>
</dbReference>
<reference evidence="7 8" key="1">
    <citation type="journal article" date="1999" name="Genetics">
        <title>Divergence of the hyperthermophilic archaea Pyrococcus furiosus and P. horikoshii inferred from complete genomic sequences.</title>
        <authorList>
            <person name="Maeder D.L."/>
            <person name="Weiss R.B."/>
            <person name="Dunn D.M."/>
            <person name="Cherry J.L."/>
            <person name="Gonzalez J.M."/>
            <person name="DiRuggiero J."/>
            <person name="Robb F.T."/>
        </authorList>
    </citation>
    <scope>NUCLEOTIDE SEQUENCE [LARGE SCALE GENOMIC DNA]</scope>
    <source>
        <strain evidence="8">ATCC 43587 / DSM 3638 / JCM 8422 / Vc1</strain>
    </source>
</reference>
<evidence type="ECO:0000256" key="4">
    <source>
        <dbReference type="ARBA" id="ARBA00023157"/>
    </source>
</evidence>
<evidence type="ECO:0000256" key="3">
    <source>
        <dbReference type="ARBA" id="ARBA00023002"/>
    </source>
</evidence>
<keyword evidence="5" id="KW-0676">Redox-active center</keyword>
<keyword evidence="2" id="KW-0274">FAD</keyword>
<dbReference type="SUPFAM" id="SSF51905">
    <property type="entry name" value="FAD/NAD(P)-binding domain"/>
    <property type="match status" value="1"/>
</dbReference>
<name>Q8U108_PYRFU</name>
<dbReference type="InterPro" id="IPR036188">
    <property type="entry name" value="FAD/NAD-bd_sf"/>
</dbReference>
<dbReference type="eggNOG" id="arCOG01296">
    <property type="taxonomic scope" value="Archaea"/>
</dbReference>
<dbReference type="Pfam" id="PF07992">
    <property type="entry name" value="Pyr_redox_2"/>
    <property type="match status" value="1"/>
</dbReference>
<keyword evidence="8" id="KW-1185">Reference proteome</keyword>
<keyword evidence="1" id="KW-0285">Flavoprotein</keyword>
<organism evidence="7 8">
    <name type="scientific">Pyrococcus furiosus (strain ATCC 43587 / DSM 3638 / JCM 8422 / Vc1)</name>
    <dbReference type="NCBI Taxonomy" id="186497"/>
    <lineage>
        <taxon>Archaea</taxon>
        <taxon>Methanobacteriati</taxon>
        <taxon>Methanobacteriota</taxon>
        <taxon>Thermococci</taxon>
        <taxon>Thermococcales</taxon>
        <taxon>Thermococcaceae</taxon>
        <taxon>Pyrococcus</taxon>
    </lineage>
</organism>